<comment type="caution">
    <text evidence="1">The sequence shown here is derived from an EMBL/GenBank/DDBJ whole genome shotgun (WGS) entry which is preliminary data.</text>
</comment>
<name>A0AAJ1MBJ2_LIMMU</name>
<sequence length="68" mass="7862">MAEDCVAQNADLRLFPLLRVIFTDQLKKLLIEMTEFAESLPDDNMKFKYGSDVMRGLKPAVRENDNQQ</sequence>
<proteinExistence type="predicted"/>
<dbReference type="EMBL" id="JAQONE010000023">
    <property type="protein sequence ID" value="MDC2830144.1"/>
    <property type="molecule type" value="Genomic_DNA"/>
</dbReference>
<dbReference type="AlphaFoldDB" id="A0AAJ1MBJ2"/>
<evidence type="ECO:0000313" key="1">
    <source>
        <dbReference type="EMBL" id="MDC2830144.1"/>
    </source>
</evidence>
<dbReference type="Proteomes" id="UP001220670">
    <property type="component" value="Unassembled WGS sequence"/>
</dbReference>
<dbReference type="RefSeq" id="WP_272209233.1">
    <property type="nucleotide sequence ID" value="NZ_JAQOMV010000031.1"/>
</dbReference>
<gene>
    <name evidence="1" type="ORF">PO250_07520</name>
</gene>
<reference evidence="1" key="1">
    <citation type="submission" date="2023-01" db="EMBL/GenBank/DDBJ databases">
        <title>Genome analysis of 13 Lactobacillus isolated from gut of wild boar.</title>
        <authorList>
            <person name="Papp P."/>
            <person name="Libisch B."/>
            <person name="Nagy T."/>
            <person name="Olasz F."/>
        </authorList>
    </citation>
    <scope>NUCLEOTIDE SEQUENCE</scope>
    <source>
        <strain evidence="1">F146</strain>
    </source>
</reference>
<protein>
    <submittedName>
        <fullName evidence="1">Uncharacterized protein</fullName>
    </submittedName>
</protein>
<accession>A0AAJ1MBJ2</accession>
<evidence type="ECO:0000313" key="2">
    <source>
        <dbReference type="Proteomes" id="UP001220670"/>
    </source>
</evidence>
<organism evidence="1 2">
    <name type="scientific">Limosilactobacillus mucosae</name>
    <name type="common">Lactobacillus mucosae</name>
    <dbReference type="NCBI Taxonomy" id="97478"/>
    <lineage>
        <taxon>Bacteria</taxon>
        <taxon>Bacillati</taxon>
        <taxon>Bacillota</taxon>
        <taxon>Bacilli</taxon>
        <taxon>Lactobacillales</taxon>
        <taxon>Lactobacillaceae</taxon>
        <taxon>Limosilactobacillus</taxon>
    </lineage>
</organism>